<accession>A0A9X9M3Z7</accession>
<organism evidence="1 2">
    <name type="scientific">Gulo gulo</name>
    <name type="common">Wolverine</name>
    <name type="synonym">Gluton</name>
    <dbReference type="NCBI Taxonomy" id="48420"/>
    <lineage>
        <taxon>Eukaryota</taxon>
        <taxon>Metazoa</taxon>
        <taxon>Chordata</taxon>
        <taxon>Craniata</taxon>
        <taxon>Vertebrata</taxon>
        <taxon>Euteleostomi</taxon>
        <taxon>Mammalia</taxon>
        <taxon>Eutheria</taxon>
        <taxon>Laurasiatheria</taxon>
        <taxon>Carnivora</taxon>
        <taxon>Caniformia</taxon>
        <taxon>Musteloidea</taxon>
        <taxon>Mustelidae</taxon>
        <taxon>Guloninae</taxon>
        <taxon>Gulo</taxon>
    </lineage>
</organism>
<protein>
    <submittedName>
        <fullName evidence="1">Uncharacterized protein</fullName>
    </submittedName>
</protein>
<dbReference type="AlphaFoldDB" id="A0A9X9M3Z7"/>
<evidence type="ECO:0000313" key="1">
    <source>
        <dbReference type="EMBL" id="VCX31622.1"/>
    </source>
</evidence>
<gene>
    <name evidence="1" type="ORF">BN2614_LOCUS1</name>
</gene>
<reference evidence="1 2" key="1">
    <citation type="submission" date="2018-10" db="EMBL/GenBank/DDBJ databases">
        <authorList>
            <person name="Ekblom R."/>
            <person name="Jareborg N."/>
        </authorList>
    </citation>
    <scope>NUCLEOTIDE SEQUENCE [LARGE SCALE GENOMIC DNA]</scope>
    <source>
        <tissue evidence="1">Muscle</tissue>
    </source>
</reference>
<dbReference type="Proteomes" id="UP000269945">
    <property type="component" value="Unassembled WGS sequence"/>
</dbReference>
<dbReference type="EMBL" id="CYRY02041890">
    <property type="protein sequence ID" value="VCX31622.1"/>
    <property type="molecule type" value="Genomic_DNA"/>
</dbReference>
<sequence length="70" mass="7410">MSVSAPALEILRRPGAMSVLLILQPHCAWLIASQSPTCLGQPLSTQPALMAPGTNLSWNSRIRLSNAPCA</sequence>
<proteinExistence type="predicted"/>
<name>A0A9X9M3Z7_GULGU</name>
<comment type="caution">
    <text evidence="1">The sequence shown here is derived from an EMBL/GenBank/DDBJ whole genome shotgun (WGS) entry which is preliminary data.</text>
</comment>
<evidence type="ECO:0000313" key="2">
    <source>
        <dbReference type="Proteomes" id="UP000269945"/>
    </source>
</evidence>
<keyword evidence="2" id="KW-1185">Reference proteome</keyword>